<feature type="domain" description="Anoctamin dimerisation" evidence="10">
    <location>
        <begin position="106"/>
        <end position="188"/>
    </location>
</feature>
<feature type="domain" description="Anoctamin dimerisation" evidence="10">
    <location>
        <begin position="11"/>
        <end position="78"/>
    </location>
</feature>
<organism evidence="11 12">
    <name type="scientific">Rhamnusium bicolor</name>
    <dbReference type="NCBI Taxonomy" id="1586634"/>
    <lineage>
        <taxon>Eukaryota</taxon>
        <taxon>Metazoa</taxon>
        <taxon>Ecdysozoa</taxon>
        <taxon>Arthropoda</taxon>
        <taxon>Hexapoda</taxon>
        <taxon>Insecta</taxon>
        <taxon>Pterygota</taxon>
        <taxon>Neoptera</taxon>
        <taxon>Endopterygota</taxon>
        <taxon>Coleoptera</taxon>
        <taxon>Polyphaga</taxon>
        <taxon>Cucujiformia</taxon>
        <taxon>Chrysomeloidea</taxon>
        <taxon>Cerambycidae</taxon>
        <taxon>Lepturinae</taxon>
        <taxon>Rhagiini</taxon>
        <taxon>Rhamnusium</taxon>
    </lineage>
</organism>
<protein>
    <recommendedName>
        <fullName evidence="8">Anoctamin</fullName>
    </recommendedName>
</protein>
<evidence type="ECO:0000259" key="10">
    <source>
        <dbReference type="Pfam" id="PF16178"/>
    </source>
</evidence>
<evidence type="ECO:0000256" key="8">
    <source>
        <dbReference type="RuleBase" id="RU280814"/>
    </source>
</evidence>
<keyword evidence="12" id="KW-1185">Reference proteome</keyword>
<dbReference type="Pfam" id="PF16178">
    <property type="entry name" value="Anoct_dimer"/>
    <property type="match status" value="2"/>
</dbReference>
<dbReference type="EMBL" id="JANEYF010001596">
    <property type="protein sequence ID" value="KAJ8962056.1"/>
    <property type="molecule type" value="Genomic_DNA"/>
</dbReference>
<dbReference type="AlphaFoldDB" id="A0AAV8ZCX1"/>
<dbReference type="InterPro" id="IPR007632">
    <property type="entry name" value="Anoctamin"/>
</dbReference>
<feature type="transmembrane region" description="Helical" evidence="8">
    <location>
        <begin position="352"/>
        <end position="376"/>
    </location>
</feature>
<feature type="domain" description="Anoctamin transmembrane" evidence="9">
    <location>
        <begin position="191"/>
        <end position="372"/>
    </location>
</feature>
<feature type="transmembrane region" description="Helical" evidence="8">
    <location>
        <begin position="312"/>
        <end position="340"/>
    </location>
</feature>
<keyword evidence="3" id="KW-1003">Cell membrane</keyword>
<keyword evidence="5 8" id="KW-1133">Transmembrane helix</keyword>
<feature type="transmembrane region" description="Helical" evidence="8">
    <location>
        <begin position="208"/>
        <end position="230"/>
    </location>
</feature>
<evidence type="ECO:0000256" key="6">
    <source>
        <dbReference type="ARBA" id="ARBA00023136"/>
    </source>
</evidence>
<keyword evidence="6 8" id="KW-0472">Membrane</keyword>
<dbReference type="GO" id="GO:0005254">
    <property type="term" value="F:chloride channel activity"/>
    <property type="evidence" value="ECO:0007669"/>
    <property type="project" value="TreeGrafter"/>
</dbReference>
<evidence type="ECO:0000256" key="7">
    <source>
        <dbReference type="ARBA" id="ARBA00023180"/>
    </source>
</evidence>
<proteinExistence type="inferred from homology"/>
<sequence length="378" mass="43162">MGAAVQKQGCFFKDAKRRVDFVIVLKGKSLNPLVTYIKKLEEFGLELEAVKGQTVKKEFLLIHIPQKALRHFAEVYNVGRAERGRQDGKPLFRYVYTTPISYIPPKEKGEFTSSERVIIVNKLLENASYGEEPSEKGLSRLIKVNLIEDAYPLHDGPIDEDPLAYANDRQLLFHHWAKLGLWYKEMPLDMIQKYFGCEIAFYFAWLEFFNYMLLLPAILGTIVTVSNVILLTTFPINQIFYVVVGYDNPLVQVVLLTVSFFSNFICKLLEEKREQEYVDSSNMQRINPITGELESFIPTYITYVRITISVSVCFFMVSLILAGVFGVAVYELTIAIAINISDVDFFRDNGQLIALGSGSILQVFFIKIFSLVEIFLAE</sequence>
<evidence type="ECO:0000313" key="12">
    <source>
        <dbReference type="Proteomes" id="UP001162156"/>
    </source>
</evidence>
<dbReference type="GO" id="GO:0046983">
    <property type="term" value="F:protein dimerization activity"/>
    <property type="evidence" value="ECO:0007669"/>
    <property type="project" value="InterPro"/>
</dbReference>
<evidence type="ECO:0000256" key="3">
    <source>
        <dbReference type="ARBA" id="ARBA00022475"/>
    </source>
</evidence>
<comment type="similarity">
    <text evidence="2 8">Belongs to the anoctamin family.</text>
</comment>
<dbReference type="Proteomes" id="UP001162156">
    <property type="component" value="Unassembled WGS sequence"/>
</dbReference>
<dbReference type="InterPro" id="IPR049452">
    <property type="entry name" value="Anoctamin_TM"/>
</dbReference>
<evidence type="ECO:0000256" key="1">
    <source>
        <dbReference type="ARBA" id="ARBA00004651"/>
    </source>
</evidence>
<evidence type="ECO:0000313" key="11">
    <source>
        <dbReference type="EMBL" id="KAJ8962056.1"/>
    </source>
</evidence>
<keyword evidence="4 8" id="KW-0812">Transmembrane</keyword>
<dbReference type="PANTHER" id="PTHR12308:SF84">
    <property type="entry name" value="ANOCTAMIN"/>
    <property type="match status" value="1"/>
</dbReference>
<evidence type="ECO:0000259" key="9">
    <source>
        <dbReference type="Pfam" id="PF04547"/>
    </source>
</evidence>
<evidence type="ECO:0000256" key="2">
    <source>
        <dbReference type="ARBA" id="ARBA00009671"/>
    </source>
</evidence>
<gene>
    <name evidence="11" type="ORF">NQ314_005839</name>
</gene>
<evidence type="ECO:0000256" key="5">
    <source>
        <dbReference type="ARBA" id="ARBA00022989"/>
    </source>
</evidence>
<dbReference type="PANTHER" id="PTHR12308">
    <property type="entry name" value="ANOCTAMIN"/>
    <property type="match status" value="1"/>
</dbReference>
<reference evidence="11" key="1">
    <citation type="journal article" date="2023" name="Insect Mol. Biol.">
        <title>Genome sequencing provides insights into the evolution of gene families encoding plant cell wall-degrading enzymes in longhorned beetles.</title>
        <authorList>
            <person name="Shin N.R."/>
            <person name="Okamura Y."/>
            <person name="Kirsch R."/>
            <person name="Pauchet Y."/>
        </authorList>
    </citation>
    <scope>NUCLEOTIDE SEQUENCE</scope>
    <source>
        <strain evidence="11">RBIC_L_NR</strain>
    </source>
</reference>
<evidence type="ECO:0000256" key="4">
    <source>
        <dbReference type="ARBA" id="ARBA00022692"/>
    </source>
</evidence>
<comment type="caution">
    <text evidence="8">Lacks conserved residue(s) required for the propagation of feature annotation.</text>
</comment>
<comment type="subcellular location">
    <subcellularLocation>
        <location evidence="1">Cell membrane</location>
        <topology evidence="1">Multi-pass membrane protein</topology>
    </subcellularLocation>
    <subcellularLocation>
        <location evidence="8">Membrane</location>
        <topology evidence="8">Multi-pass membrane protein</topology>
    </subcellularLocation>
</comment>
<dbReference type="Pfam" id="PF04547">
    <property type="entry name" value="Anoctamin"/>
    <property type="match status" value="1"/>
</dbReference>
<dbReference type="GO" id="GO:0005886">
    <property type="term" value="C:plasma membrane"/>
    <property type="evidence" value="ECO:0007669"/>
    <property type="project" value="UniProtKB-SubCell"/>
</dbReference>
<comment type="caution">
    <text evidence="11">The sequence shown here is derived from an EMBL/GenBank/DDBJ whole genome shotgun (WGS) entry which is preliminary data.</text>
</comment>
<name>A0AAV8ZCX1_9CUCU</name>
<dbReference type="InterPro" id="IPR032394">
    <property type="entry name" value="Anoct_dimer"/>
</dbReference>
<accession>A0AAV8ZCX1</accession>
<keyword evidence="7" id="KW-0325">Glycoprotein</keyword>